<dbReference type="AlphaFoldDB" id="A0A803MVR2"/>
<feature type="transmembrane region" description="Helical" evidence="1">
    <location>
        <begin position="107"/>
        <end position="127"/>
    </location>
</feature>
<reference evidence="2" key="2">
    <citation type="submission" date="2021-03" db="UniProtKB">
        <authorList>
            <consortium name="EnsemblPlants"/>
        </authorList>
    </citation>
    <scope>IDENTIFICATION</scope>
</reference>
<evidence type="ECO:0000256" key="1">
    <source>
        <dbReference type="SAM" id="Phobius"/>
    </source>
</evidence>
<dbReference type="EnsemblPlants" id="AUR62035989-RA">
    <property type="protein sequence ID" value="AUR62035989-RA:cds"/>
    <property type="gene ID" value="AUR62035989"/>
</dbReference>
<protein>
    <submittedName>
        <fullName evidence="2">Uncharacterized protein</fullName>
    </submittedName>
</protein>
<evidence type="ECO:0000313" key="2">
    <source>
        <dbReference type="EnsemblPlants" id="AUR62035989-RA:cds"/>
    </source>
</evidence>
<dbReference type="Proteomes" id="UP000596660">
    <property type="component" value="Unplaced"/>
</dbReference>
<keyword evidence="1" id="KW-0812">Transmembrane</keyword>
<keyword evidence="1" id="KW-0472">Membrane</keyword>
<organism evidence="2 3">
    <name type="scientific">Chenopodium quinoa</name>
    <name type="common">Quinoa</name>
    <dbReference type="NCBI Taxonomy" id="63459"/>
    <lineage>
        <taxon>Eukaryota</taxon>
        <taxon>Viridiplantae</taxon>
        <taxon>Streptophyta</taxon>
        <taxon>Embryophyta</taxon>
        <taxon>Tracheophyta</taxon>
        <taxon>Spermatophyta</taxon>
        <taxon>Magnoliopsida</taxon>
        <taxon>eudicotyledons</taxon>
        <taxon>Gunneridae</taxon>
        <taxon>Pentapetalae</taxon>
        <taxon>Caryophyllales</taxon>
        <taxon>Chenopodiaceae</taxon>
        <taxon>Chenopodioideae</taxon>
        <taxon>Atripliceae</taxon>
        <taxon>Chenopodium</taxon>
    </lineage>
</organism>
<sequence length="129" mass="14407">MSSHGVERCYKLHGYPLGWNGNRAANMAIGDSGYDEGDGYGNQNAEVQETQNVQSAQGSMEQYQQFVAWLGKHKDIATNQPDIKKSIRVSKTPAHLSIYDLTTKRRAAQLSLTGAIWFTMTLFLQLIKL</sequence>
<accession>A0A803MVR2</accession>
<name>A0A803MVR2_CHEQI</name>
<dbReference type="Gramene" id="AUR62035989-RA">
    <property type="protein sequence ID" value="AUR62035989-RA:cds"/>
    <property type="gene ID" value="AUR62035989"/>
</dbReference>
<proteinExistence type="predicted"/>
<keyword evidence="3" id="KW-1185">Reference proteome</keyword>
<reference evidence="2" key="1">
    <citation type="journal article" date="2017" name="Nature">
        <title>The genome of Chenopodium quinoa.</title>
        <authorList>
            <person name="Jarvis D.E."/>
            <person name="Ho Y.S."/>
            <person name="Lightfoot D.J."/>
            <person name="Schmoeckel S.M."/>
            <person name="Li B."/>
            <person name="Borm T.J.A."/>
            <person name="Ohyanagi H."/>
            <person name="Mineta K."/>
            <person name="Michell C.T."/>
            <person name="Saber N."/>
            <person name="Kharbatia N.M."/>
            <person name="Rupper R.R."/>
            <person name="Sharp A.R."/>
            <person name="Dally N."/>
            <person name="Boughton B.A."/>
            <person name="Woo Y.H."/>
            <person name="Gao G."/>
            <person name="Schijlen E.G.W.M."/>
            <person name="Guo X."/>
            <person name="Momin A.A."/>
            <person name="Negrao S."/>
            <person name="Al-Babili S."/>
            <person name="Gehring C."/>
            <person name="Roessner U."/>
            <person name="Jung C."/>
            <person name="Murphy K."/>
            <person name="Arold S.T."/>
            <person name="Gojobori T."/>
            <person name="van der Linden C.G."/>
            <person name="van Loo E.N."/>
            <person name="Jellen E.N."/>
            <person name="Maughan P.J."/>
            <person name="Tester M."/>
        </authorList>
    </citation>
    <scope>NUCLEOTIDE SEQUENCE [LARGE SCALE GENOMIC DNA]</scope>
    <source>
        <strain evidence="2">cv. PI 614886</strain>
    </source>
</reference>
<evidence type="ECO:0000313" key="3">
    <source>
        <dbReference type="Proteomes" id="UP000596660"/>
    </source>
</evidence>
<keyword evidence="1" id="KW-1133">Transmembrane helix</keyword>